<dbReference type="InterPro" id="IPR001787">
    <property type="entry name" value="Ribosomal_bL21"/>
</dbReference>
<comment type="function">
    <text evidence="6 7">This protein binds to 23S rRNA in the presence of protein L20.</text>
</comment>
<dbReference type="GO" id="GO:0003735">
    <property type="term" value="F:structural constituent of ribosome"/>
    <property type="evidence" value="ECO:0007669"/>
    <property type="project" value="InterPro"/>
</dbReference>
<dbReference type="Proteomes" id="UP000215086">
    <property type="component" value="Chromosome"/>
</dbReference>
<evidence type="ECO:0000256" key="8">
    <source>
        <dbReference type="SAM" id="MobiDB-lite"/>
    </source>
</evidence>
<dbReference type="OrthoDB" id="9813334at2"/>
<evidence type="ECO:0000256" key="6">
    <source>
        <dbReference type="HAMAP-Rule" id="MF_01363"/>
    </source>
</evidence>
<protein>
    <recommendedName>
        <fullName evidence="6">Large ribosomal subunit protein bL21</fullName>
    </recommendedName>
</protein>
<evidence type="ECO:0000313" key="9">
    <source>
        <dbReference type="EMBL" id="ASV73280.1"/>
    </source>
</evidence>
<dbReference type="KEGG" id="ttf:THTE_0678"/>
<dbReference type="GO" id="GO:0005840">
    <property type="term" value="C:ribosome"/>
    <property type="evidence" value="ECO:0007669"/>
    <property type="project" value="UniProtKB-KW"/>
</dbReference>
<dbReference type="InterPro" id="IPR028909">
    <property type="entry name" value="bL21-like"/>
</dbReference>
<evidence type="ECO:0000313" key="10">
    <source>
        <dbReference type="Proteomes" id="UP000215086"/>
    </source>
</evidence>
<dbReference type="GO" id="GO:0019843">
    <property type="term" value="F:rRNA binding"/>
    <property type="evidence" value="ECO:0007669"/>
    <property type="project" value="UniProtKB-UniRule"/>
</dbReference>
<keyword evidence="2 6" id="KW-0699">rRNA-binding</keyword>
<dbReference type="PANTHER" id="PTHR21349">
    <property type="entry name" value="50S RIBOSOMAL PROTEIN L21"/>
    <property type="match status" value="1"/>
</dbReference>
<evidence type="ECO:0000256" key="4">
    <source>
        <dbReference type="ARBA" id="ARBA00022980"/>
    </source>
</evidence>
<dbReference type="SUPFAM" id="SSF141091">
    <property type="entry name" value="L21p-like"/>
    <property type="match status" value="1"/>
</dbReference>
<dbReference type="PANTHER" id="PTHR21349:SF0">
    <property type="entry name" value="LARGE RIBOSOMAL SUBUNIT PROTEIN BL21M"/>
    <property type="match status" value="1"/>
</dbReference>
<evidence type="ECO:0000256" key="7">
    <source>
        <dbReference type="RuleBase" id="RU000562"/>
    </source>
</evidence>
<keyword evidence="5 6" id="KW-0687">Ribonucleoprotein</keyword>
<organism evidence="9 10">
    <name type="scientific">Thermogutta terrifontis</name>
    <dbReference type="NCBI Taxonomy" id="1331910"/>
    <lineage>
        <taxon>Bacteria</taxon>
        <taxon>Pseudomonadati</taxon>
        <taxon>Planctomycetota</taxon>
        <taxon>Planctomycetia</taxon>
        <taxon>Pirellulales</taxon>
        <taxon>Thermoguttaceae</taxon>
        <taxon>Thermogutta</taxon>
    </lineage>
</organism>
<evidence type="ECO:0000256" key="2">
    <source>
        <dbReference type="ARBA" id="ARBA00022730"/>
    </source>
</evidence>
<evidence type="ECO:0000256" key="5">
    <source>
        <dbReference type="ARBA" id="ARBA00023274"/>
    </source>
</evidence>
<accession>A0A286RBE5</accession>
<dbReference type="Pfam" id="PF00829">
    <property type="entry name" value="Ribosomal_L21p"/>
    <property type="match status" value="1"/>
</dbReference>
<gene>
    <name evidence="6" type="primary">rplU</name>
    <name evidence="9" type="ORF">THTE_0678</name>
</gene>
<keyword evidence="3 6" id="KW-0694">RNA-binding</keyword>
<proteinExistence type="inferred from homology"/>
<feature type="region of interest" description="Disordered" evidence="8">
    <location>
        <begin position="114"/>
        <end position="147"/>
    </location>
</feature>
<dbReference type="NCBIfam" id="TIGR00061">
    <property type="entry name" value="L21"/>
    <property type="match status" value="1"/>
</dbReference>
<comment type="subunit">
    <text evidence="6">Part of the 50S ribosomal subunit. Contacts protein L20.</text>
</comment>
<dbReference type="InterPro" id="IPR018258">
    <property type="entry name" value="Ribosomal_bL21_CS"/>
</dbReference>
<keyword evidence="10" id="KW-1185">Reference proteome</keyword>
<reference evidence="9 10" key="1">
    <citation type="journal article" name="Front. Microbiol.">
        <title>Sugar Metabolism of the First Thermophilic Planctomycete Thermogutta terrifontis: Comparative Genomic and Transcriptomic Approaches.</title>
        <authorList>
            <person name="Elcheninov A.G."/>
            <person name="Menzel P."/>
            <person name="Gudbergsdottir S.R."/>
            <person name="Slesarev A.I."/>
            <person name="Kadnikov V.V."/>
            <person name="Krogh A."/>
            <person name="Bonch-Osmolovskaya E.A."/>
            <person name="Peng X."/>
            <person name="Kublanov I.V."/>
        </authorList>
    </citation>
    <scope>NUCLEOTIDE SEQUENCE [LARGE SCALE GENOMIC DNA]</scope>
    <source>
        <strain evidence="9 10">R1</strain>
    </source>
</reference>
<dbReference type="GO" id="GO:0005737">
    <property type="term" value="C:cytoplasm"/>
    <property type="evidence" value="ECO:0007669"/>
    <property type="project" value="UniProtKB-ARBA"/>
</dbReference>
<comment type="similarity">
    <text evidence="1 6 7">Belongs to the bacterial ribosomal protein bL21 family.</text>
</comment>
<dbReference type="EMBL" id="CP018477">
    <property type="protein sequence ID" value="ASV73280.1"/>
    <property type="molecule type" value="Genomic_DNA"/>
</dbReference>
<evidence type="ECO:0000256" key="1">
    <source>
        <dbReference type="ARBA" id="ARBA00008563"/>
    </source>
</evidence>
<evidence type="ECO:0000256" key="3">
    <source>
        <dbReference type="ARBA" id="ARBA00022884"/>
    </source>
</evidence>
<dbReference type="PROSITE" id="PS01169">
    <property type="entry name" value="RIBOSOMAL_L21"/>
    <property type="match status" value="1"/>
</dbReference>
<name>A0A286RBE5_9BACT</name>
<sequence length="147" mass="16574">MYAIIQDGGRQYKVEVGQVLDVDYRLSTEKSEDGAAFAPKEIRFDRVLAIRDGSTFLLGRPTIESAYVVAEVQETLLGPKIYIQKFRRRKNYRRRKGHRQLYLRVRIKEINPGTALPGKREEAAIAQPESAPAESSGQPEQAEALAV</sequence>
<dbReference type="InterPro" id="IPR036164">
    <property type="entry name" value="bL21-like_sf"/>
</dbReference>
<dbReference type="AlphaFoldDB" id="A0A286RBE5"/>
<dbReference type="HAMAP" id="MF_01363">
    <property type="entry name" value="Ribosomal_bL21"/>
    <property type="match status" value="1"/>
</dbReference>
<dbReference type="GO" id="GO:1990904">
    <property type="term" value="C:ribonucleoprotein complex"/>
    <property type="evidence" value="ECO:0007669"/>
    <property type="project" value="UniProtKB-KW"/>
</dbReference>
<dbReference type="GO" id="GO:0006412">
    <property type="term" value="P:translation"/>
    <property type="evidence" value="ECO:0007669"/>
    <property type="project" value="UniProtKB-UniRule"/>
</dbReference>
<keyword evidence="4 6" id="KW-0689">Ribosomal protein</keyword>